<dbReference type="Proteomes" id="UP000436088">
    <property type="component" value="Unassembled WGS sequence"/>
</dbReference>
<dbReference type="InterPro" id="IPR044741">
    <property type="entry name" value="NsLTP-like"/>
</dbReference>
<feature type="chain" id="PRO_5025429245" evidence="1">
    <location>
        <begin position="24"/>
        <end position="104"/>
    </location>
</feature>
<protein>
    <submittedName>
        <fullName evidence="3">Fimbrin 1</fullName>
    </submittedName>
</protein>
<dbReference type="SUPFAM" id="SSF47699">
    <property type="entry name" value="Bifunctional inhibitor/lipid-transfer protein/seed storage 2S albumin"/>
    <property type="match status" value="1"/>
</dbReference>
<evidence type="ECO:0000313" key="4">
    <source>
        <dbReference type="Proteomes" id="UP000436088"/>
    </source>
</evidence>
<dbReference type="EMBL" id="VEPZ02001327">
    <property type="protein sequence ID" value="KAE8680248.1"/>
    <property type="molecule type" value="Genomic_DNA"/>
</dbReference>
<dbReference type="AlphaFoldDB" id="A0A6A2YLP1"/>
<proteinExistence type="predicted"/>
<dbReference type="CDD" id="cd04660">
    <property type="entry name" value="nsLTP_like"/>
    <property type="match status" value="1"/>
</dbReference>
<gene>
    <name evidence="3" type="ORF">F3Y22_tig00111392pilonHSYRG00508</name>
</gene>
<dbReference type="PANTHER" id="PTHR33122">
    <property type="entry name" value="LIPID BINDING PROTEIN-RELATED"/>
    <property type="match status" value="1"/>
</dbReference>
<sequence>MHGDRVLVQCMVAALLLVAVVEGTNGPIICNIALNKLGQCRSAVTGKYPPPPTNECCSLIKHANLTCLCEFKDALPALKIQPSRAFALPKKCKSNQRVPPQCKP</sequence>
<feature type="signal peptide" evidence="1">
    <location>
        <begin position="1"/>
        <end position="23"/>
    </location>
</feature>
<dbReference type="Gene3D" id="1.10.110.10">
    <property type="entry name" value="Plant lipid-transfer and hydrophobic proteins"/>
    <property type="match status" value="1"/>
</dbReference>
<dbReference type="InterPro" id="IPR016140">
    <property type="entry name" value="Bifunc_inhib/LTP/seed_store"/>
</dbReference>
<dbReference type="Pfam" id="PF14368">
    <property type="entry name" value="LTP_2"/>
    <property type="match status" value="1"/>
</dbReference>
<keyword evidence="1" id="KW-0732">Signal</keyword>
<dbReference type="GO" id="GO:0009627">
    <property type="term" value="P:systemic acquired resistance"/>
    <property type="evidence" value="ECO:0007669"/>
    <property type="project" value="InterPro"/>
</dbReference>
<dbReference type="InterPro" id="IPR036312">
    <property type="entry name" value="Bifun_inhib/LTP/seed_sf"/>
</dbReference>
<feature type="domain" description="Bifunctional inhibitor/plant lipid transfer protein/seed storage helical" evidence="2">
    <location>
        <begin position="25"/>
        <end position="102"/>
    </location>
</feature>
<evidence type="ECO:0000313" key="3">
    <source>
        <dbReference type="EMBL" id="KAE8680248.1"/>
    </source>
</evidence>
<evidence type="ECO:0000256" key="1">
    <source>
        <dbReference type="SAM" id="SignalP"/>
    </source>
</evidence>
<organism evidence="3 4">
    <name type="scientific">Hibiscus syriacus</name>
    <name type="common">Rose of Sharon</name>
    <dbReference type="NCBI Taxonomy" id="106335"/>
    <lineage>
        <taxon>Eukaryota</taxon>
        <taxon>Viridiplantae</taxon>
        <taxon>Streptophyta</taxon>
        <taxon>Embryophyta</taxon>
        <taxon>Tracheophyta</taxon>
        <taxon>Spermatophyta</taxon>
        <taxon>Magnoliopsida</taxon>
        <taxon>eudicotyledons</taxon>
        <taxon>Gunneridae</taxon>
        <taxon>Pentapetalae</taxon>
        <taxon>rosids</taxon>
        <taxon>malvids</taxon>
        <taxon>Malvales</taxon>
        <taxon>Malvaceae</taxon>
        <taxon>Malvoideae</taxon>
        <taxon>Hibiscus</taxon>
    </lineage>
</organism>
<reference evidence="3" key="1">
    <citation type="submission" date="2019-09" db="EMBL/GenBank/DDBJ databases">
        <title>Draft genome information of white flower Hibiscus syriacus.</title>
        <authorList>
            <person name="Kim Y.-M."/>
        </authorList>
    </citation>
    <scope>NUCLEOTIDE SEQUENCE [LARGE SCALE GENOMIC DNA]</scope>
    <source>
        <strain evidence="3">YM2019G1</strain>
    </source>
</reference>
<name>A0A6A2YLP1_HIBSY</name>
<comment type="caution">
    <text evidence="3">The sequence shown here is derived from an EMBL/GenBank/DDBJ whole genome shotgun (WGS) entry which is preliminary data.</text>
</comment>
<accession>A0A6A2YLP1</accession>
<keyword evidence="4" id="KW-1185">Reference proteome</keyword>
<dbReference type="PANTHER" id="PTHR33122:SF43">
    <property type="entry name" value="BIFUNCTIONAL INHIBITOR_PLANT LIPID TRANSFER PROTEIN_SEED STORAGE HELICAL DOMAIN-CONTAINING PROTEIN"/>
    <property type="match status" value="1"/>
</dbReference>
<dbReference type="InterPro" id="IPR039265">
    <property type="entry name" value="DIR1-like"/>
</dbReference>
<dbReference type="GO" id="GO:0005504">
    <property type="term" value="F:fatty acid binding"/>
    <property type="evidence" value="ECO:0007669"/>
    <property type="project" value="InterPro"/>
</dbReference>
<evidence type="ECO:0000259" key="2">
    <source>
        <dbReference type="Pfam" id="PF14368"/>
    </source>
</evidence>